<organism evidence="1 2">
    <name type="scientific">Rousettus aegyptiacus</name>
    <name type="common">Egyptian fruit bat</name>
    <name type="synonym">Pteropus aegyptiacus</name>
    <dbReference type="NCBI Taxonomy" id="9407"/>
    <lineage>
        <taxon>Eukaryota</taxon>
        <taxon>Metazoa</taxon>
        <taxon>Chordata</taxon>
        <taxon>Craniata</taxon>
        <taxon>Vertebrata</taxon>
        <taxon>Euteleostomi</taxon>
        <taxon>Mammalia</taxon>
        <taxon>Eutheria</taxon>
        <taxon>Laurasiatheria</taxon>
        <taxon>Chiroptera</taxon>
        <taxon>Yinpterochiroptera</taxon>
        <taxon>Pteropodoidea</taxon>
        <taxon>Pteropodidae</taxon>
        <taxon>Rousettinae</taxon>
        <taxon>Rousettus</taxon>
    </lineage>
</organism>
<comment type="caution">
    <text evidence="1">The sequence shown here is derived from an EMBL/GenBank/DDBJ whole genome shotgun (WGS) entry which is preliminary data.</text>
</comment>
<accession>A0A7J8BA61</accession>
<dbReference type="AlphaFoldDB" id="A0A7J8BA61"/>
<keyword evidence="2" id="KW-1185">Reference proteome</keyword>
<dbReference type="Proteomes" id="UP000593571">
    <property type="component" value="Unassembled WGS sequence"/>
</dbReference>
<reference evidence="1 2" key="1">
    <citation type="journal article" date="2020" name="Nature">
        <title>Six reference-quality genomes reveal evolution of bat adaptations.</title>
        <authorList>
            <person name="Jebb D."/>
            <person name="Huang Z."/>
            <person name="Pippel M."/>
            <person name="Hughes G.M."/>
            <person name="Lavrichenko K."/>
            <person name="Devanna P."/>
            <person name="Winkler S."/>
            <person name="Jermiin L.S."/>
            <person name="Skirmuntt E.C."/>
            <person name="Katzourakis A."/>
            <person name="Burkitt-Gray L."/>
            <person name="Ray D.A."/>
            <person name="Sullivan K.A.M."/>
            <person name="Roscito J.G."/>
            <person name="Kirilenko B.M."/>
            <person name="Davalos L.M."/>
            <person name="Corthals A.P."/>
            <person name="Power M.L."/>
            <person name="Jones G."/>
            <person name="Ransome R.D."/>
            <person name="Dechmann D.K.N."/>
            <person name="Locatelli A.G."/>
            <person name="Puechmaille S.J."/>
            <person name="Fedrigo O."/>
            <person name="Jarvis E.D."/>
            <person name="Hiller M."/>
            <person name="Vernes S.C."/>
            <person name="Myers E.W."/>
            <person name="Teeling E.C."/>
        </authorList>
    </citation>
    <scope>NUCLEOTIDE SEQUENCE [LARGE SCALE GENOMIC DNA]</scope>
    <source>
        <strain evidence="1">MRouAeg1</strain>
        <tissue evidence="1">Muscle</tissue>
    </source>
</reference>
<proteinExistence type="predicted"/>
<evidence type="ECO:0000313" key="1">
    <source>
        <dbReference type="EMBL" id="KAF6395346.1"/>
    </source>
</evidence>
<sequence>MAQPRVSTVQPHLPHLGLPALPSITQSPPCAWASVSATITQGVTPEPTLALYHLFLPGKRPSSFKTYVTSFTESSRKPLRSPARCTTASVRAPASLSYRGRKDFCHICSPHAIRNPLGEDEIRPGFICAPESGT</sequence>
<name>A0A7J8BA61_ROUAE</name>
<protein>
    <submittedName>
        <fullName evidence="1">Uncharacterized protein</fullName>
    </submittedName>
</protein>
<dbReference type="EMBL" id="JACASE010000018">
    <property type="protein sequence ID" value="KAF6395346.1"/>
    <property type="molecule type" value="Genomic_DNA"/>
</dbReference>
<evidence type="ECO:0000313" key="2">
    <source>
        <dbReference type="Proteomes" id="UP000593571"/>
    </source>
</evidence>
<gene>
    <name evidence="1" type="ORF">HJG63_009909</name>
</gene>